<gene>
    <name evidence="7" type="primary">ctaG</name>
    <name evidence="7" type="ORF">IRY55_00585</name>
</gene>
<evidence type="ECO:0000256" key="1">
    <source>
        <dbReference type="ARBA" id="ARBA00004651"/>
    </source>
</evidence>
<keyword evidence="3 6" id="KW-0812">Transmembrane</keyword>
<dbReference type="GO" id="GO:0005886">
    <property type="term" value="C:plasma membrane"/>
    <property type="evidence" value="ECO:0007669"/>
    <property type="project" value="UniProtKB-SubCell"/>
</dbReference>
<feature type="transmembrane region" description="Helical" evidence="6">
    <location>
        <begin position="257"/>
        <end position="279"/>
    </location>
</feature>
<comment type="caution">
    <text evidence="7">The sequence shown here is derived from an EMBL/GenBank/DDBJ whole genome shotgun (WGS) entry which is preliminary data.</text>
</comment>
<proteinExistence type="predicted"/>
<feature type="transmembrane region" description="Helical" evidence="6">
    <location>
        <begin position="186"/>
        <end position="206"/>
    </location>
</feature>
<feature type="transmembrane region" description="Helical" evidence="6">
    <location>
        <begin position="150"/>
        <end position="174"/>
    </location>
</feature>
<keyword evidence="4 6" id="KW-1133">Transmembrane helix</keyword>
<accession>A0A8J7KRS4</accession>
<dbReference type="EMBL" id="JADKPV010000001">
    <property type="protein sequence ID" value="MBF4499839.1"/>
    <property type="molecule type" value="Genomic_DNA"/>
</dbReference>
<name>A0A8J7KRS4_9BACL</name>
<comment type="subcellular location">
    <subcellularLocation>
        <location evidence="1">Cell membrane</location>
        <topology evidence="1">Multi-pass membrane protein</topology>
    </subcellularLocation>
</comment>
<evidence type="ECO:0000313" key="7">
    <source>
        <dbReference type="EMBL" id="MBF4499839.1"/>
    </source>
</evidence>
<keyword evidence="8" id="KW-1185">Reference proteome</keyword>
<feature type="transmembrane region" description="Helical" evidence="6">
    <location>
        <begin position="82"/>
        <end position="103"/>
    </location>
</feature>
<dbReference type="InterPro" id="IPR019108">
    <property type="entry name" value="Caa3_assmbl_CtaG-rel"/>
</dbReference>
<evidence type="ECO:0000256" key="6">
    <source>
        <dbReference type="SAM" id="Phobius"/>
    </source>
</evidence>
<evidence type="ECO:0000313" key="8">
    <source>
        <dbReference type="Proteomes" id="UP000622653"/>
    </source>
</evidence>
<dbReference type="RefSeq" id="WP_194561318.1">
    <property type="nucleotide sequence ID" value="NZ_JADKPV010000001.1"/>
</dbReference>
<keyword evidence="5 6" id="KW-0472">Membrane</keyword>
<evidence type="ECO:0000256" key="3">
    <source>
        <dbReference type="ARBA" id="ARBA00022692"/>
    </source>
</evidence>
<dbReference type="NCBIfam" id="TIGR02737">
    <property type="entry name" value="caa3_CtaG"/>
    <property type="match status" value="1"/>
</dbReference>
<dbReference type="Proteomes" id="UP000622653">
    <property type="component" value="Unassembled WGS sequence"/>
</dbReference>
<dbReference type="InterPro" id="IPR014108">
    <property type="entry name" value="Caa3-assmbl_CtaG"/>
</dbReference>
<keyword evidence="2" id="KW-1003">Cell membrane</keyword>
<evidence type="ECO:0000256" key="2">
    <source>
        <dbReference type="ARBA" id="ARBA00022475"/>
    </source>
</evidence>
<dbReference type="Pfam" id="PF09678">
    <property type="entry name" value="Caa3_CtaG"/>
    <property type="match status" value="1"/>
</dbReference>
<evidence type="ECO:0000256" key="4">
    <source>
        <dbReference type="ARBA" id="ARBA00022989"/>
    </source>
</evidence>
<organism evidence="7 8">
    <name type="scientific">Savagea serpentis</name>
    <dbReference type="NCBI Taxonomy" id="2785297"/>
    <lineage>
        <taxon>Bacteria</taxon>
        <taxon>Bacillati</taxon>
        <taxon>Bacillota</taxon>
        <taxon>Bacilli</taxon>
        <taxon>Bacillales</taxon>
        <taxon>Caryophanaceae</taxon>
        <taxon>Savagea</taxon>
    </lineage>
</organism>
<sequence length="310" mass="35387">MLPLSIFGATALWSPYFALSLVILTVFYFLLTVKWRDRFEGSEPLKARERNYFIASMILLYIVKGSPMDLLGHILFSVHMAQMALLLLIVAPFMMIGIPNWMWRKVFAITPLAKFINVMTKPIVALLVFSLMFSLYHYPIVLDTVKLNVFLHAGFTLTIFISALFLWWPLINTLEGQPQLHGLKKIGYVILSALLITPACTLIIFVDVPVYETYMTGEAWLQAMALCVPAGTLASLPPSITGPQLFTSMPALYDQQLGGIIMKIMQELIYVVVIGKIFITWYRDEQKNADVITQREIDERKKREELYHIN</sequence>
<dbReference type="AlphaFoldDB" id="A0A8J7KRS4"/>
<feature type="transmembrane region" description="Helical" evidence="6">
    <location>
        <begin position="115"/>
        <end position="138"/>
    </location>
</feature>
<reference evidence="7" key="1">
    <citation type="submission" date="2020-11" db="EMBL/GenBank/DDBJ databases">
        <title>Multidrug resistant novel bacterium Savagea serpentis sp. nov., isolated from the scats of a vine snake (Ahaetulla nasuta).</title>
        <authorList>
            <person name="Venkata Ramana V."/>
            <person name="Vikas Patil S."/>
            <person name="Yogita Lugani V."/>
        </authorList>
    </citation>
    <scope>NUCLEOTIDE SEQUENCE</scope>
    <source>
        <strain evidence="7">SN6</strain>
    </source>
</reference>
<evidence type="ECO:0000256" key="5">
    <source>
        <dbReference type="ARBA" id="ARBA00023136"/>
    </source>
</evidence>
<protein>
    <submittedName>
        <fullName evidence="7">Cytochrome c oxidase assembly factor CtaG</fullName>
    </submittedName>
</protein>
<feature type="transmembrane region" description="Helical" evidence="6">
    <location>
        <begin position="12"/>
        <end position="31"/>
    </location>
</feature>